<dbReference type="PANTHER" id="PTHR20935:SF0">
    <property type="entry name" value="SERINE_THREONINE-PROTEIN PHOSPHATASE PGAM5, MITOCHONDRIAL"/>
    <property type="match status" value="1"/>
</dbReference>
<dbReference type="CDD" id="cd07067">
    <property type="entry name" value="HP_PGM_like"/>
    <property type="match status" value="1"/>
</dbReference>
<dbReference type="Pfam" id="PF00300">
    <property type="entry name" value="His_Phos_1"/>
    <property type="match status" value="1"/>
</dbReference>
<dbReference type="Proteomes" id="UP001595824">
    <property type="component" value="Unassembled WGS sequence"/>
</dbReference>
<dbReference type="InterPro" id="IPR051021">
    <property type="entry name" value="Mito_Ser/Thr_phosphatase"/>
</dbReference>
<dbReference type="SMART" id="SM00855">
    <property type="entry name" value="PGAM"/>
    <property type="match status" value="1"/>
</dbReference>
<dbReference type="InterPro" id="IPR013078">
    <property type="entry name" value="His_Pase_superF_clade-1"/>
</dbReference>
<keyword evidence="3" id="KW-1185">Reference proteome</keyword>
<dbReference type="GO" id="GO:0016787">
    <property type="term" value="F:hydrolase activity"/>
    <property type="evidence" value="ECO:0007669"/>
    <property type="project" value="UniProtKB-KW"/>
</dbReference>
<accession>A0ABV8TFN8</accession>
<evidence type="ECO:0000313" key="3">
    <source>
        <dbReference type="Proteomes" id="UP001595824"/>
    </source>
</evidence>
<proteinExistence type="predicted"/>
<organism evidence="2 3">
    <name type="scientific">Streptomyces andamanensis</name>
    <dbReference type="NCBI Taxonomy" id="1565035"/>
    <lineage>
        <taxon>Bacteria</taxon>
        <taxon>Bacillati</taxon>
        <taxon>Actinomycetota</taxon>
        <taxon>Actinomycetes</taxon>
        <taxon>Kitasatosporales</taxon>
        <taxon>Streptomycetaceae</taxon>
        <taxon>Streptomyces</taxon>
    </lineage>
</organism>
<gene>
    <name evidence="2" type="ORF">ACFPC0_17050</name>
</gene>
<dbReference type="Gene3D" id="3.40.50.1240">
    <property type="entry name" value="Phosphoglycerate mutase-like"/>
    <property type="match status" value="1"/>
</dbReference>
<name>A0ABV8TFN8_9ACTN</name>
<dbReference type="EC" id="3.1.3.-" evidence="2"/>
<evidence type="ECO:0000256" key="1">
    <source>
        <dbReference type="ARBA" id="ARBA00022801"/>
    </source>
</evidence>
<dbReference type="InterPro" id="IPR029033">
    <property type="entry name" value="His_PPase_superfam"/>
</dbReference>
<dbReference type="SUPFAM" id="SSF53254">
    <property type="entry name" value="Phosphoglycerate mutase-like"/>
    <property type="match status" value="1"/>
</dbReference>
<keyword evidence="1 2" id="KW-0378">Hydrolase</keyword>
<sequence length="207" mass="22704">MTGTAARYLYLARHGEASPDESELTDAGRRQAALLGQRLRGIPLAAIHHGPLARAEQTARLVGEQLGTVPCRRSEAAGDYVPYLPTRAELPPEAADDWVAFLDQFTAEEREQGPGLAAQALAEFTGPVAGDEPRHELVVTHNFLVGWLVRAAFEAPKWRWLGINHANAALTVIRYTPERPPAVLLFNDTGHLPAELRWTGFPPELHV</sequence>
<comment type="caution">
    <text evidence="2">The sequence shown here is derived from an EMBL/GenBank/DDBJ whole genome shotgun (WGS) entry which is preliminary data.</text>
</comment>
<reference evidence="3" key="1">
    <citation type="journal article" date="2019" name="Int. J. Syst. Evol. Microbiol.">
        <title>The Global Catalogue of Microorganisms (GCM) 10K type strain sequencing project: providing services to taxonomists for standard genome sequencing and annotation.</title>
        <authorList>
            <consortium name="The Broad Institute Genomics Platform"/>
            <consortium name="The Broad Institute Genome Sequencing Center for Infectious Disease"/>
            <person name="Wu L."/>
            <person name="Ma J."/>
        </authorList>
    </citation>
    <scope>NUCLEOTIDE SEQUENCE [LARGE SCALE GENOMIC DNA]</scope>
    <source>
        <strain evidence="3">PCU 347</strain>
    </source>
</reference>
<protein>
    <submittedName>
        <fullName evidence="2">Histidine phosphatase family protein</fullName>
        <ecNumber evidence="2">3.1.3.-</ecNumber>
    </submittedName>
</protein>
<dbReference type="EMBL" id="JBHSDP010000015">
    <property type="protein sequence ID" value="MFC4329475.1"/>
    <property type="molecule type" value="Genomic_DNA"/>
</dbReference>
<evidence type="ECO:0000313" key="2">
    <source>
        <dbReference type="EMBL" id="MFC4329475.1"/>
    </source>
</evidence>
<dbReference type="PANTHER" id="PTHR20935">
    <property type="entry name" value="PHOSPHOGLYCERATE MUTASE-RELATED"/>
    <property type="match status" value="1"/>
</dbReference>
<dbReference type="RefSeq" id="WP_381739964.1">
    <property type="nucleotide sequence ID" value="NZ_JBHSDP010000015.1"/>
</dbReference>